<accession>A0ACA9MIA3</accession>
<protein>
    <submittedName>
        <fullName evidence="1">14939_t:CDS:1</fullName>
    </submittedName>
</protein>
<gene>
    <name evidence="1" type="ORF">SPELUC_LOCUS6539</name>
</gene>
<name>A0ACA9MIA3_9GLOM</name>
<dbReference type="Proteomes" id="UP000789366">
    <property type="component" value="Unassembled WGS sequence"/>
</dbReference>
<keyword evidence="2" id="KW-1185">Reference proteome</keyword>
<evidence type="ECO:0000313" key="2">
    <source>
        <dbReference type="Proteomes" id="UP000789366"/>
    </source>
</evidence>
<comment type="caution">
    <text evidence="1">The sequence shown here is derived from an EMBL/GenBank/DDBJ whole genome shotgun (WGS) entry which is preliminary data.</text>
</comment>
<organism evidence="1 2">
    <name type="scientific">Cetraspora pellucida</name>
    <dbReference type="NCBI Taxonomy" id="1433469"/>
    <lineage>
        <taxon>Eukaryota</taxon>
        <taxon>Fungi</taxon>
        <taxon>Fungi incertae sedis</taxon>
        <taxon>Mucoromycota</taxon>
        <taxon>Glomeromycotina</taxon>
        <taxon>Glomeromycetes</taxon>
        <taxon>Diversisporales</taxon>
        <taxon>Gigasporaceae</taxon>
        <taxon>Cetraspora</taxon>
    </lineage>
</organism>
<dbReference type="EMBL" id="CAJVPW010007753">
    <property type="protein sequence ID" value="CAG8585311.1"/>
    <property type="molecule type" value="Genomic_DNA"/>
</dbReference>
<sequence length="71" mass="8260">MKRRPLNGIEFAAEKSKPNDNNEEVEESSFKSTDKFKIQEKIFKVDKSCINNESDSNNNDDDEKTIVFEED</sequence>
<proteinExistence type="predicted"/>
<reference evidence="1" key="1">
    <citation type="submission" date="2021-06" db="EMBL/GenBank/DDBJ databases">
        <authorList>
            <person name="Kallberg Y."/>
            <person name="Tangrot J."/>
            <person name="Rosling A."/>
        </authorList>
    </citation>
    <scope>NUCLEOTIDE SEQUENCE</scope>
    <source>
        <strain evidence="1">28 12/20/2015</strain>
    </source>
</reference>
<evidence type="ECO:0000313" key="1">
    <source>
        <dbReference type="EMBL" id="CAG8585311.1"/>
    </source>
</evidence>